<dbReference type="EMBL" id="MDBP01000121">
    <property type="protein sequence ID" value="PMP07474.1"/>
    <property type="molecule type" value="Genomic_DNA"/>
</dbReference>
<evidence type="ECO:0000313" key="4">
    <source>
        <dbReference type="Proteomes" id="UP000308018"/>
    </source>
</evidence>
<dbReference type="AlphaFoldDB" id="A0A2N7NBD0"/>
<dbReference type="EMBL" id="SYVV01000088">
    <property type="protein sequence ID" value="TKG25886.1"/>
    <property type="molecule type" value="Genomic_DNA"/>
</dbReference>
<reference evidence="2 4" key="4">
    <citation type="submission" date="2019-04" db="EMBL/GenBank/DDBJ databases">
        <title>A reverse ecology approach based on a biological definition of microbial populations.</title>
        <authorList>
            <person name="Arevalo P."/>
            <person name="Vaninsberghe D."/>
            <person name="Elsherbini J."/>
            <person name="Gore J."/>
            <person name="Polz M."/>
        </authorList>
    </citation>
    <scope>NUCLEOTIDE SEQUENCE [LARGE SCALE GENOMIC DNA]</scope>
    <source>
        <strain evidence="2 4">10N.222.45.A8</strain>
    </source>
</reference>
<evidence type="ECO:0008006" key="5">
    <source>
        <dbReference type="Google" id="ProtNLM"/>
    </source>
</evidence>
<dbReference type="RefSeq" id="WP_009845956.1">
    <property type="nucleotide sequence ID" value="NZ_MDBP01000121.1"/>
</dbReference>
<reference evidence="1" key="3">
    <citation type="journal article" date="2018" name="Nature">
        <title>A major lineage of non-tailed dsDNA viruses as unrecognized killers of marine bacteria.</title>
        <authorList>
            <person name="Kauffman K.M."/>
            <person name="Hussain F.A."/>
            <person name="Yang J."/>
            <person name="Arevalo P."/>
            <person name="Brown J.M."/>
            <person name="Chang W.K."/>
            <person name="VanInsberghe D."/>
            <person name="Elsherbini J."/>
            <person name="Sharma R.S."/>
            <person name="Cutler M.B."/>
            <person name="Kelly L."/>
            <person name="Polz M.F."/>
        </authorList>
    </citation>
    <scope>NUCLEOTIDE SEQUENCE</scope>
    <source>
        <strain evidence="1">10N.222.48.A2</strain>
    </source>
</reference>
<gene>
    <name evidence="1" type="ORF">BCS92_24310</name>
    <name evidence="2" type="ORF">FC057_24770</name>
</gene>
<evidence type="ECO:0000313" key="2">
    <source>
        <dbReference type="EMBL" id="TKG25886.1"/>
    </source>
</evidence>
<evidence type="ECO:0000313" key="1">
    <source>
        <dbReference type="EMBL" id="PMP07474.1"/>
    </source>
</evidence>
<dbReference type="Gene3D" id="1.20.120.330">
    <property type="entry name" value="Nucleotidyltransferases domain 2"/>
    <property type="match status" value="1"/>
</dbReference>
<protein>
    <recommendedName>
        <fullName evidence="5">HEPN domain-containing protein</fullName>
    </recommendedName>
</protein>
<proteinExistence type="predicted"/>
<comment type="caution">
    <text evidence="1">The sequence shown here is derived from an EMBL/GenBank/DDBJ whole genome shotgun (WGS) entry which is preliminary data.</text>
</comment>
<dbReference type="Proteomes" id="UP000308018">
    <property type="component" value="Unassembled WGS sequence"/>
</dbReference>
<accession>A0A2N7NBD0</accession>
<name>A0A2N7NBD0_9VIBR</name>
<reference evidence="1" key="2">
    <citation type="submission" date="2016-07" db="EMBL/GenBank/DDBJ databases">
        <authorList>
            <person name="Wan K."/>
            <person name="Booth B."/>
            <person name="Spirohn K."/>
            <person name="Hao T."/>
            <person name="Hu Y."/>
            <person name="Calderwood M."/>
            <person name="Hill D."/>
            <person name="Mohr S."/>
            <person name="Vidal M."/>
            <person name="Celniker S."/>
            <person name="Perrimon N."/>
        </authorList>
    </citation>
    <scope>NUCLEOTIDE SEQUENCE</scope>
    <source>
        <strain evidence="1">10N.222.48.A2</strain>
    </source>
</reference>
<organism evidence="1 3">
    <name type="scientific">Vibrio tasmaniensis</name>
    <dbReference type="NCBI Taxonomy" id="212663"/>
    <lineage>
        <taxon>Bacteria</taxon>
        <taxon>Pseudomonadati</taxon>
        <taxon>Pseudomonadota</taxon>
        <taxon>Gammaproteobacteria</taxon>
        <taxon>Vibrionales</taxon>
        <taxon>Vibrionaceae</taxon>
        <taxon>Vibrio</taxon>
    </lineage>
</organism>
<reference evidence="3" key="1">
    <citation type="submission" date="2016-07" db="EMBL/GenBank/DDBJ databases">
        <title>Nontailed viruses are major unrecognized killers of bacteria in the ocean.</title>
        <authorList>
            <person name="Kauffman K."/>
            <person name="Hussain F."/>
            <person name="Yang J."/>
            <person name="Arevalo P."/>
            <person name="Brown J."/>
            <person name="Cutler M."/>
            <person name="Kelly L."/>
            <person name="Polz M.F."/>
        </authorList>
    </citation>
    <scope>NUCLEOTIDE SEQUENCE [LARGE SCALE GENOMIC DNA]</scope>
    <source>
        <strain evidence="3">10N.222.48.A2</strain>
    </source>
</reference>
<dbReference type="Proteomes" id="UP000235579">
    <property type="component" value="Unassembled WGS sequence"/>
</dbReference>
<sequence>MDDKEQHLREMNIGSHIAWGAAMWGSAEAAKESNNYMNAVIGYYYAVFHVGFALINTDHTFHLENMKSMKHNKIEKWLEDQLHWKDDMDYKTLRRVRENVNYLGMGEPSTKLMVVRGHQFGYDLGHEKVDFFDMVEKASESSRRIFENIFQQIEDFCVTNKWQPLQHGREYYFDEYLDEDVLLNVLPRDKDGLVALKKAMNLILGNKKI</sequence>
<evidence type="ECO:0000313" key="3">
    <source>
        <dbReference type="Proteomes" id="UP000235579"/>
    </source>
</evidence>